<evidence type="ECO:0000313" key="1">
    <source>
        <dbReference type="EMBL" id="TNV79605.1"/>
    </source>
</evidence>
<reference evidence="1" key="1">
    <citation type="submission" date="2019-06" db="EMBL/GenBank/DDBJ databases">
        <authorList>
            <person name="Zheng W."/>
        </authorList>
    </citation>
    <scope>NUCLEOTIDE SEQUENCE</scope>
    <source>
        <strain evidence="1">QDHG01</strain>
    </source>
</reference>
<accession>A0A8J8NSA4</accession>
<dbReference type="Proteomes" id="UP000785679">
    <property type="component" value="Unassembled WGS sequence"/>
</dbReference>
<dbReference type="EMBL" id="RRYP01008686">
    <property type="protein sequence ID" value="TNV79605.1"/>
    <property type="molecule type" value="Genomic_DNA"/>
</dbReference>
<sequence length="104" mass="12216">MHRLVRLQMLRKHNCKFVRIIMLNLNQSISQQIKKKKRLNRLHALEALMKKALLKNSQCHVHQILQTIKREIRKCVKKQTKIRLLHSPLQLSGVITLCGLAPLI</sequence>
<comment type="caution">
    <text evidence="1">The sequence shown here is derived from an EMBL/GenBank/DDBJ whole genome shotgun (WGS) entry which is preliminary data.</text>
</comment>
<name>A0A8J8NSA4_HALGN</name>
<organism evidence="1 2">
    <name type="scientific">Halteria grandinella</name>
    <dbReference type="NCBI Taxonomy" id="5974"/>
    <lineage>
        <taxon>Eukaryota</taxon>
        <taxon>Sar</taxon>
        <taxon>Alveolata</taxon>
        <taxon>Ciliophora</taxon>
        <taxon>Intramacronucleata</taxon>
        <taxon>Spirotrichea</taxon>
        <taxon>Stichotrichia</taxon>
        <taxon>Sporadotrichida</taxon>
        <taxon>Halteriidae</taxon>
        <taxon>Halteria</taxon>
    </lineage>
</organism>
<keyword evidence="2" id="KW-1185">Reference proteome</keyword>
<dbReference type="AlphaFoldDB" id="A0A8J8NSA4"/>
<gene>
    <name evidence="1" type="ORF">FGO68_gene11956</name>
</gene>
<protein>
    <submittedName>
        <fullName evidence="1">Uncharacterized protein</fullName>
    </submittedName>
</protein>
<evidence type="ECO:0000313" key="2">
    <source>
        <dbReference type="Proteomes" id="UP000785679"/>
    </source>
</evidence>
<proteinExistence type="predicted"/>